<evidence type="ECO:0000256" key="1">
    <source>
        <dbReference type="SAM" id="Coils"/>
    </source>
</evidence>
<dbReference type="EMBL" id="JBHSAO010000008">
    <property type="protein sequence ID" value="MFC4024366.1"/>
    <property type="molecule type" value="Genomic_DNA"/>
</dbReference>
<protein>
    <submittedName>
        <fullName evidence="3">DUF6792 domain-containing protein</fullName>
    </submittedName>
</protein>
<comment type="caution">
    <text evidence="3">The sequence shown here is derived from an EMBL/GenBank/DDBJ whole genome shotgun (WGS) entry which is preliminary data.</text>
</comment>
<dbReference type="InterPro" id="IPR046742">
    <property type="entry name" value="DUF6792"/>
</dbReference>
<accession>A0ABV8GZK1</accession>
<sequence>MGEKVAITPEFRLRLIDLEYKDLPDEQMIKEIYKIYIEEYGKELKIDIDIFHSSQSSILKDGITGYNGTAIHFFSDELEINEVYIISQGTQDITDWEYNVKAMFAGIDYSQAQDTQKFTEEAIGKFDIKGNEDFPVVIGLSHSLAHNNNTTAHLAYNTFDKIYSVNGAQTNYYQLFRADFNFQEEVRQNFSIPRTDPNAIYNIDPQQLRTFAENYYADKAKNIHQLISEDDPLYAVSGVRGFFTLGEVDYYDTNPDFPGLRTLMDDIPDPVIKDFQELAVQYTVSSQRGGMQAAIQDILGVDLKVFDGVDSIGSALNVYMTKPTEINTMVRNLNDQLPGLMSQVKSVTSNSEVIFNRFKEAGYISNDQKQEIVAVIQAIEQELQGIQETVASMVVVRDTGNFLGQLGGDVAAYFKITNHIESLQSNLEILNKDEYKEILHTIGASHGITEMLQVLDLGNKSYLGTDMVLATNSGGKEIQVNLSASLRMYREGKQILEEKLTEIERLRMAVEMELFDCYEDEKQKLINKINDMEQNPGMYRNLLRKHIYFPRLNKIVRRISVHEVFYPLRNADFDVEITSLIESVEVGHLYIENYRKAIEQLFDEDERIAARFNLIGGI</sequence>
<proteinExistence type="predicted"/>
<feature type="domain" description="DUF6792" evidence="2">
    <location>
        <begin position="19"/>
        <end position="234"/>
    </location>
</feature>
<keyword evidence="4" id="KW-1185">Reference proteome</keyword>
<gene>
    <name evidence="3" type="ORF">ACFOUV_11225</name>
</gene>
<keyword evidence="1" id="KW-0175">Coiled coil</keyword>
<evidence type="ECO:0000259" key="2">
    <source>
        <dbReference type="Pfam" id="PF20591"/>
    </source>
</evidence>
<reference evidence="4" key="1">
    <citation type="journal article" date="2019" name="Int. J. Syst. Evol. Microbiol.">
        <title>The Global Catalogue of Microorganisms (GCM) 10K type strain sequencing project: providing services to taxonomists for standard genome sequencing and annotation.</title>
        <authorList>
            <consortium name="The Broad Institute Genomics Platform"/>
            <consortium name="The Broad Institute Genome Sequencing Center for Infectious Disease"/>
            <person name="Wu L."/>
            <person name="Ma J."/>
        </authorList>
    </citation>
    <scope>NUCLEOTIDE SEQUENCE [LARGE SCALE GENOMIC DNA]</scope>
    <source>
        <strain evidence="4">IBRC-M 10703</strain>
    </source>
</reference>
<dbReference type="RefSeq" id="WP_379496862.1">
    <property type="nucleotide sequence ID" value="NZ_JBHSAO010000008.1"/>
</dbReference>
<dbReference type="Pfam" id="PF20591">
    <property type="entry name" value="DUF6792"/>
    <property type="match status" value="1"/>
</dbReference>
<evidence type="ECO:0000313" key="3">
    <source>
        <dbReference type="EMBL" id="MFC4024366.1"/>
    </source>
</evidence>
<feature type="coiled-coil region" evidence="1">
    <location>
        <begin position="486"/>
        <end position="535"/>
    </location>
</feature>
<name>A0ABV8GZK1_9BACI</name>
<organism evidence="3 4">
    <name type="scientific">Oceanobacillus longus</name>
    <dbReference type="NCBI Taxonomy" id="930120"/>
    <lineage>
        <taxon>Bacteria</taxon>
        <taxon>Bacillati</taxon>
        <taxon>Bacillota</taxon>
        <taxon>Bacilli</taxon>
        <taxon>Bacillales</taxon>
        <taxon>Bacillaceae</taxon>
        <taxon>Oceanobacillus</taxon>
    </lineage>
</organism>
<evidence type="ECO:0000313" key="4">
    <source>
        <dbReference type="Proteomes" id="UP001595772"/>
    </source>
</evidence>
<dbReference type="Proteomes" id="UP001595772">
    <property type="component" value="Unassembled WGS sequence"/>
</dbReference>